<dbReference type="EMBL" id="ML978132">
    <property type="protein sequence ID" value="KAF2095028.1"/>
    <property type="molecule type" value="Genomic_DNA"/>
</dbReference>
<accession>A0A9P4I7R8</accession>
<evidence type="ECO:0000256" key="3">
    <source>
        <dbReference type="ARBA" id="ARBA00023242"/>
    </source>
</evidence>
<keyword evidence="3" id="KW-0539">Nucleus</keyword>
<reference evidence="5" key="1">
    <citation type="journal article" date="2020" name="Stud. Mycol.">
        <title>101 Dothideomycetes genomes: a test case for predicting lifestyles and emergence of pathogens.</title>
        <authorList>
            <person name="Haridas S."/>
            <person name="Albert R."/>
            <person name="Binder M."/>
            <person name="Bloem J."/>
            <person name="Labutti K."/>
            <person name="Salamov A."/>
            <person name="Andreopoulos B."/>
            <person name="Baker S."/>
            <person name="Barry K."/>
            <person name="Bills G."/>
            <person name="Bluhm B."/>
            <person name="Cannon C."/>
            <person name="Castanera R."/>
            <person name="Culley D."/>
            <person name="Daum C."/>
            <person name="Ezra D."/>
            <person name="Gonzalez J."/>
            <person name="Henrissat B."/>
            <person name="Kuo A."/>
            <person name="Liang C."/>
            <person name="Lipzen A."/>
            <person name="Lutzoni F."/>
            <person name="Magnuson J."/>
            <person name="Mondo S."/>
            <person name="Nolan M."/>
            <person name="Ohm R."/>
            <person name="Pangilinan J."/>
            <person name="Park H.-J."/>
            <person name="Ramirez L."/>
            <person name="Alfaro M."/>
            <person name="Sun H."/>
            <person name="Tritt A."/>
            <person name="Yoshinaga Y."/>
            <person name="Zwiers L.-H."/>
            <person name="Turgeon B."/>
            <person name="Goodwin S."/>
            <person name="Spatafora J."/>
            <person name="Crous P."/>
            <person name="Grigoriev I."/>
        </authorList>
    </citation>
    <scope>NUCLEOTIDE SEQUENCE</scope>
    <source>
        <strain evidence="5">CBS 133067</strain>
    </source>
</reference>
<comment type="subcellular location">
    <subcellularLocation>
        <location evidence="1">Nucleus</location>
    </subcellularLocation>
</comment>
<dbReference type="GO" id="GO:0006351">
    <property type="term" value="P:DNA-templated transcription"/>
    <property type="evidence" value="ECO:0007669"/>
    <property type="project" value="InterPro"/>
</dbReference>
<dbReference type="Proteomes" id="UP000799772">
    <property type="component" value="Unassembled WGS sequence"/>
</dbReference>
<evidence type="ECO:0000256" key="2">
    <source>
        <dbReference type="ARBA" id="ARBA00022723"/>
    </source>
</evidence>
<dbReference type="CDD" id="cd00067">
    <property type="entry name" value="GAL4"/>
    <property type="match status" value="1"/>
</dbReference>
<gene>
    <name evidence="5" type="ORF">NA57DRAFT_59782</name>
</gene>
<name>A0A9P4I7R8_9PEZI</name>
<dbReference type="PROSITE" id="PS00463">
    <property type="entry name" value="ZN2_CY6_FUNGAL_1"/>
    <property type="match status" value="1"/>
</dbReference>
<dbReference type="InterPro" id="IPR050613">
    <property type="entry name" value="Sec_Metabolite_Reg"/>
</dbReference>
<dbReference type="SMART" id="SM00066">
    <property type="entry name" value="GAL4"/>
    <property type="match status" value="1"/>
</dbReference>
<proteinExistence type="predicted"/>
<dbReference type="Pfam" id="PF04082">
    <property type="entry name" value="Fungal_trans"/>
    <property type="match status" value="1"/>
</dbReference>
<dbReference type="InterPro" id="IPR007219">
    <property type="entry name" value="XnlR_reg_dom"/>
</dbReference>
<dbReference type="PANTHER" id="PTHR31001">
    <property type="entry name" value="UNCHARACTERIZED TRANSCRIPTIONAL REGULATORY PROTEIN"/>
    <property type="match status" value="1"/>
</dbReference>
<dbReference type="PANTHER" id="PTHR31001:SF90">
    <property type="entry name" value="CENTROMERE DNA-BINDING PROTEIN COMPLEX CBF3 SUBUNIT B"/>
    <property type="match status" value="1"/>
</dbReference>
<dbReference type="InterPro" id="IPR001138">
    <property type="entry name" value="Zn2Cys6_DnaBD"/>
</dbReference>
<evidence type="ECO:0000256" key="1">
    <source>
        <dbReference type="ARBA" id="ARBA00004123"/>
    </source>
</evidence>
<dbReference type="GO" id="GO:0005634">
    <property type="term" value="C:nucleus"/>
    <property type="evidence" value="ECO:0007669"/>
    <property type="project" value="UniProtKB-SubCell"/>
</dbReference>
<protein>
    <recommendedName>
        <fullName evidence="4">Zn(2)-C6 fungal-type domain-containing protein</fullName>
    </recommendedName>
</protein>
<evidence type="ECO:0000313" key="6">
    <source>
        <dbReference type="Proteomes" id="UP000799772"/>
    </source>
</evidence>
<evidence type="ECO:0000259" key="4">
    <source>
        <dbReference type="PROSITE" id="PS50048"/>
    </source>
</evidence>
<dbReference type="OrthoDB" id="3014581at2759"/>
<dbReference type="GO" id="GO:0003677">
    <property type="term" value="F:DNA binding"/>
    <property type="evidence" value="ECO:0007669"/>
    <property type="project" value="InterPro"/>
</dbReference>
<organism evidence="5 6">
    <name type="scientific">Rhizodiscina lignyota</name>
    <dbReference type="NCBI Taxonomy" id="1504668"/>
    <lineage>
        <taxon>Eukaryota</taxon>
        <taxon>Fungi</taxon>
        <taxon>Dikarya</taxon>
        <taxon>Ascomycota</taxon>
        <taxon>Pezizomycotina</taxon>
        <taxon>Dothideomycetes</taxon>
        <taxon>Pleosporomycetidae</taxon>
        <taxon>Aulographales</taxon>
        <taxon>Rhizodiscinaceae</taxon>
        <taxon>Rhizodiscina</taxon>
    </lineage>
</organism>
<sequence length="766" mass="86820">MFKPSDVASPTPSVHLSRVFDLIQDYDRAMQRPRPRQDPVSCQLCRSKKLKCDRRQPCSNCVARGVTCKSQNSTDAVSTATEPLPDNAKILERLKRLEDAVFGANGSDVRPSRYPGKNALHDRIPILKLLHQYYQVFQHNIGQTMRNFANIRILLLVTQDSEPSTKRVALTPVSDQGINNDLDLSRQEEAHKFELLGTREDSELPCLSNVVVFRIQSIPEILRGSTASNQYGRAFTGLPGSSILVSLPTQAEAVYLLRCYGRDVDPLVRVSHVPSSFDLLNDFYMDLNRSQQVQPGKAAFLLAMFALTAYFWRSPSNNEIVSLTEDEMILLALTWSKAALDALDYSRRTTSFTLEDAQASIIMSFVVYHIEGFSARGRWLTATAASIAKDLSLHRIDEEPLADNSKKAFIEREVKRRVWWHITATDWLLAFIGGPQEGSYSIQPRQMQVNLPLDCDDDQLSERFGTSRSASVGPTSMSYFLQRVRLAELSREIIDTIPLPISRLKTTDYDQILALDRKLVTFLEQLPDFLRVKENAQPFTPPDSRYPHLPMMRYYVNVTLHSRRCRLHQPFLIRQGVDPRYEYSRRVCLESARLIIRIQRLLTEAGPRQPNTQQVTTCVVHFAFFAIVVTVMDLCFNRIDGDDAARLTEVMEACKMMEEAKSHSPLAGKFLSSLLETLQKYNIRLPQFNHQGEGHARGVLPARPHEEAAIAAAPTQNTVQSSAFTPTNMQFEPSLDYFFDTTSQGSRNLDMPSWDQLFSDIDTQGL</sequence>
<dbReference type="CDD" id="cd12148">
    <property type="entry name" value="fungal_TF_MHR"/>
    <property type="match status" value="1"/>
</dbReference>
<dbReference type="Pfam" id="PF00172">
    <property type="entry name" value="Zn_clus"/>
    <property type="match status" value="1"/>
</dbReference>
<dbReference type="PROSITE" id="PS50048">
    <property type="entry name" value="ZN2_CY6_FUNGAL_2"/>
    <property type="match status" value="1"/>
</dbReference>
<evidence type="ECO:0000313" key="5">
    <source>
        <dbReference type="EMBL" id="KAF2095028.1"/>
    </source>
</evidence>
<dbReference type="AlphaFoldDB" id="A0A9P4I7R8"/>
<dbReference type="GO" id="GO:0000981">
    <property type="term" value="F:DNA-binding transcription factor activity, RNA polymerase II-specific"/>
    <property type="evidence" value="ECO:0007669"/>
    <property type="project" value="InterPro"/>
</dbReference>
<dbReference type="Gene3D" id="4.10.240.10">
    <property type="entry name" value="Zn(2)-C6 fungal-type DNA-binding domain"/>
    <property type="match status" value="1"/>
</dbReference>
<dbReference type="SUPFAM" id="SSF57701">
    <property type="entry name" value="Zn2/Cys6 DNA-binding domain"/>
    <property type="match status" value="1"/>
</dbReference>
<dbReference type="GO" id="GO:0008270">
    <property type="term" value="F:zinc ion binding"/>
    <property type="evidence" value="ECO:0007669"/>
    <property type="project" value="InterPro"/>
</dbReference>
<keyword evidence="6" id="KW-1185">Reference proteome</keyword>
<keyword evidence="2" id="KW-0479">Metal-binding</keyword>
<dbReference type="InterPro" id="IPR036864">
    <property type="entry name" value="Zn2-C6_fun-type_DNA-bd_sf"/>
</dbReference>
<feature type="domain" description="Zn(2)-C6 fungal-type" evidence="4">
    <location>
        <begin position="41"/>
        <end position="68"/>
    </location>
</feature>
<comment type="caution">
    <text evidence="5">The sequence shown here is derived from an EMBL/GenBank/DDBJ whole genome shotgun (WGS) entry which is preliminary data.</text>
</comment>